<dbReference type="InterPro" id="IPR016040">
    <property type="entry name" value="NAD(P)-bd_dom"/>
</dbReference>
<comment type="caution">
    <text evidence="2">The sequence shown here is derived from an EMBL/GenBank/DDBJ whole genome shotgun (WGS) entry which is preliminary data.</text>
</comment>
<dbReference type="InterPro" id="IPR052718">
    <property type="entry name" value="NmrA-type_oxidoreductase"/>
</dbReference>
<dbReference type="Pfam" id="PF13460">
    <property type="entry name" value="NAD_binding_10"/>
    <property type="match status" value="1"/>
</dbReference>
<reference evidence="3" key="1">
    <citation type="submission" date="2019-10" db="EMBL/GenBank/DDBJ databases">
        <title>Streptomyces sp. nov., a novel actinobacterium isolated from alkaline environment.</title>
        <authorList>
            <person name="Golinska P."/>
        </authorList>
    </citation>
    <scope>NUCLEOTIDE SEQUENCE [LARGE SCALE GENOMIC DNA]</scope>
    <source>
        <strain evidence="3">DSM 42108</strain>
    </source>
</reference>
<dbReference type="Proteomes" id="UP000530234">
    <property type="component" value="Unassembled WGS sequence"/>
</dbReference>
<dbReference type="Gene3D" id="3.90.25.10">
    <property type="entry name" value="UDP-galactose 4-epimerase, domain 1"/>
    <property type="match status" value="1"/>
</dbReference>
<protein>
    <submittedName>
        <fullName evidence="2">NAD(P)H-binding protein</fullName>
    </submittedName>
</protein>
<dbReference type="EMBL" id="VKHS01000502">
    <property type="protein sequence ID" value="MBB0231396.1"/>
    <property type="molecule type" value="Genomic_DNA"/>
</dbReference>
<dbReference type="PANTHER" id="PTHR47129:SF1">
    <property type="entry name" value="NMRA-LIKE DOMAIN-CONTAINING PROTEIN"/>
    <property type="match status" value="1"/>
</dbReference>
<evidence type="ECO:0000313" key="2">
    <source>
        <dbReference type="EMBL" id="MBB0231396.1"/>
    </source>
</evidence>
<gene>
    <name evidence="2" type="ORF">FOE67_18260</name>
</gene>
<proteinExistence type="predicted"/>
<name>A0A7W3XY33_9ACTN</name>
<dbReference type="AlphaFoldDB" id="A0A7W3XY33"/>
<keyword evidence="3" id="KW-1185">Reference proteome</keyword>
<evidence type="ECO:0000313" key="3">
    <source>
        <dbReference type="Proteomes" id="UP000530234"/>
    </source>
</evidence>
<feature type="domain" description="NAD(P)-binding" evidence="1">
    <location>
        <begin position="6"/>
        <end position="175"/>
    </location>
</feature>
<feature type="non-terminal residue" evidence="2">
    <location>
        <position position="215"/>
    </location>
</feature>
<organism evidence="2 3">
    <name type="scientific">Streptomyces calidiresistens</name>
    <dbReference type="NCBI Taxonomy" id="1485586"/>
    <lineage>
        <taxon>Bacteria</taxon>
        <taxon>Bacillati</taxon>
        <taxon>Actinomycetota</taxon>
        <taxon>Actinomycetes</taxon>
        <taxon>Kitasatosporales</taxon>
        <taxon>Streptomycetaceae</taxon>
        <taxon>Streptomyces</taxon>
    </lineage>
</organism>
<dbReference type="SUPFAM" id="SSF51735">
    <property type="entry name" value="NAD(P)-binding Rossmann-fold domains"/>
    <property type="match status" value="1"/>
</dbReference>
<dbReference type="InterPro" id="IPR036291">
    <property type="entry name" value="NAD(P)-bd_dom_sf"/>
</dbReference>
<accession>A0A7W3XY33</accession>
<dbReference type="PANTHER" id="PTHR47129">
    <property type="entry name" value="QUINONE OXIDOREDUCTASE 2"/>
    <property type="match status" value="1"/>
</dbReference>
<evidence type="ECO:0000259" key="1">
    <source>
        <dbReference type="Pfam" id="PF13460"/>
    </source>
</evidence>
<dbReference type="Gene3D" id="3.40.50.720">
    <property type="entry name" value="NAD(P)-binding Rossmann-like Domain"/>
    <property type="match status" value="1"/>
</dbReference>
<sequence length="215" mass="22464">MLMVTGVGGGLGGVIAGRLAGREEVIAGSRHPEEVPAGLPARRIDFDDPASLREGFAGVRTLLLISAGYGEDDTVIARHGAAVDAAERAGVRHIVYTSLTGAGDHLPYALPHRWTERRLREGRTGWTILRNGLYVELLAALAAPDGEGRITLPLGEGRLAAVSREELAEAAARVVVEVHEAVGAPAAPGTRSPHAGRVYELVGPEAIGGREVADL</sequence>